<evidence type="ECO:0000313" key="2">
    <source>
        <dbReference type="Proteomes" id="UP000001880"/>
    </source>
</evidence>
<proteinExistence type="predicted"/>
<gene>
    <name evidence="1" type="ordered locus">Hoch_3714</name>
</gene>
<dbReference type="EMBL" id="CP001804">
    <property type="protein sequence ID" value="ACY16214.1"/>
    <property type="molecule type" value="Genomic_DNA"/>
</dbReference>
<sequence length="272" mass="31280">MMHLTRITWTLAIALGLVLLAPSLPKAHAGINQDALDELMAGFEFGMTRKQVLRQIKAEVKARYDKKIFATSDVYQQDKLRRERDQEYDRIRGSFVEFDGKIAGWDVSVIDDQFVHNTGESMLVYWENPAATDDRKKQRRFLFFHDNKLYKMVVTLDAGAIAKKNRQYGLFRTALERQYGPARDSEFGASWVDNGLILFALDKLAHYDTVCLAVTDMKMSRDVIALRAQREQKVEKRSPIIRAMIGGEGEVDLEKSQDTIDRILDDNNKKKK</sequence>
<dbReference type="Proteomes" id="UP000001880">
    <property type="component" value="Chromosome"/>
</dbReference>
<reference evidence="1 2" key="1">
    <citation type="journal article" date="2010" name="Stand. Genomic Sci.">
        <title>Complete genome sequence of Haliangium ochraceum type strain (SMP-2).</title>
        <authorList>
            <consortium name="US DOE Joint Genome Institute (JGI-PGF)"/>
            <person name="Ivanova N."/>
            <person name="Daum C."/>
            <person name="Lang E."/>
            <person name="Abt B."/>
            <person name="Kopitz M."/>
            <person name="Saunders E."/>
            <person name="Lapidus A."/>
            <person name="Lucas S."/>
            <person name="Glavina Del Rio T."/>
            <person name="Nolan M."/>
            <person name="Tice H."/>
            <person name="Copeland A."/>
            <person name="Cheng J.F."/>
            <person name="Chen F."/>
            <person name="Bruce D."/>
            <person name="Goodwin L."/>
            <person name="Pitluck S."/>
            <person name="Mavromatis K."/>
            <person name="Pati A."/>
            <person name="Mikhailova N."/>
            <person name="Chen A."/>
            <person name="Palaniappan K."/>
            <person name="Land M."/>
            <person name="Hauser L."/>
            <person name="Chang Y.J."/>
            <person name="Jeffries C.D."/>
            <person name="Detter J.C."/>
            <person name="Brettin T."/>
            <person name="Rohde M."/>
            <person name="Goker M."/>
            <person name="Bristow J."/>
            <person name="Markowitz V."/>
            <person name="Eisen J.A."/>
            <person name="Hugenholtz P."/>
            <person name="Kyrpides N.C."/>
            <person name="Klenk H.P."/>
        </authorList>
    </citation>
    <scope>NUCLEOTIDE SEQUENCE [LARGE SCALE GENOMIC DNA]</scope>
    <source>
        <strain evidence="2">DSM 14365 / CIP 107738 / JCM 11303 / AJ 13395 / SMP-2</strain>
    </source>
</reference>
<accession>D0LY64</accession>
<keyword evidence="2" id="KW-1185">Reference proteome</keyword>
<dbReference type="RefSeq" id="WP_012828813.1">
    <property type="nucleotide sequence ID" value="NC_013440.1"/>
</dbReference>
<name>D0LY64_HALO1</name>
<evidence type="ECO:0000313" key="1">
    <source>
        <dbReference type="EMBL" id="ACY16214.1"/>
    </source>
</evidence>
<protein>
    <submittedName>
        <fullName evidence="1">Uncharacterized protein</fullName>
    </submittedName>
</protein>
<organism evidence="1 2">
    <name type="scientific">Haliangium ochraceum (strain DSM 14365 / JCM 11303 / SMP-2)</name>
    <dbReference type="NCBI Taxonomy" id="502025"/>
    <lineage>
        <taxon>Bacteria</taxon>
        <taxon>Pseudomonadati</taxon>
        <taxon>Myxococcota</taxon>
        <taxon>Polyangia</taxon>
        <taxon>Haliangiales</taxon>
        <taxon>Kofleriaceae</taxon>
        <taxon>Haliangium</taxon>
    </lineage>
</organism>
<dbReference type="HOGENOM" id="CLU_1022196_0_0_7"/>
<dbReference type="KEGG" id="hoh:Hoch_3714"/>
<dbReference type="AlphaFoldDB" id="D0LY64"/>